<dbReference type="GeneID" id="39738229"/>
<feature type="region of interest" description="Disordered" evidence="1">
    <location>
        <begin position="118"/>
        <end position="138"/>
    </location>
</feature>
<gene>
    <name evidence="2" type="ORF">PRELSG_1329600</name>
</gene>
<dbReference type="KEGG" id="prel:PRELSG_1329600"/>
<accession>A0A1J1HD66</accession>
<protein>
    <submittedName>
        <fullName evidence="2">Uncharacterized protein</fullName>
    </submittedName>
</protein>
<evidence type="ECO:0000256" key="1">
    <source>
        <dbReference type="SAM" id="MobiDB-lite"/>
    </source>
</evidence>
<dbReference type="RefSeq" id="XP_028535935.1">
    <property type="nucleotide sequence ID" value="XM_028678828.1"/>
</dbReference>
<name>A0A1J1HD66_PLARL</name>
<keyword evidence="3" id="KW-1185">Reference proteome</keyword>
<dbReference type="OrthoDB" id="384377at2759"/>
<dbReference type="VEuPathDB" id="PlasmoDB:PRELSG_1329600"/>
<sequence>MHRNGIKKKNSYIVGEKKKILDNIRLKEQKIVQDKCKISRSDCEEFIRIVKKDTINCMFEEFIINKNTKNNKINADDLISLISKKKKRCFYIPIVIYIGKWNYLNDYEKKLKTEKDLNEKEQKKENDKLKRQYEKDSNNKKENELKRYISEELIFNFYDESGKLEANYDNELILEHKNEGEYKNSNNPFTGIKENFDNNENHKEKIVKEKKLYEEENIELDEGMKKGNKKSFIQLGNICKKNSGKYDSVIMRKYSLNRKNECIPEDNYKKCEKNESENLNESNGYKNEENRKSYYNLLLRKVLNNKQKKCKKKKYLKSFNLVVYFKLNELIYISYLIERYYNYYYKKEFYDLIDIYEEINRGNKKNIDFTNNSENDLLDGRNLLYYKEKKLRCKCNVNNLNPSDIFKKYEEERKKKKQNIYNNNTYKYINSDLLRNYIFIQKNMYDIMNSVLSNLNLFFNQNINDIEKLKKNYDTVIKNISKFNNSEFSNENAKEENYEGNYLSRSGNFIIENKTHEKIEDVFKLNPRNKKIFNCNQINKKIEKKTDNNMNEMVEKNFSKNKSIKKKESNFRDKNLNIKGKETIEIEKEESLKYEEHKLFKLILKKKKKLYNNMFKKCNSNINFSATKDFEYEERKYESDFTINYLNLKYSKEELEKLHNKNFIYYLTNDVDQIKILKKTYFYDFFFIYLFRKLFWNILALYNIYLEKYKKLNCDFHDEKEKKIYDNLIIYESDVSLNNSKKNKNLLYNTKELLCTNLTNLFELIKKEKLLIYFRYDENRKIKIKNRTEYIHRDIWIYLILTALKRNSLKNFVFNEFILFQKHKKVIS</sequence>
<proteinExistence type="predicted"/>
<dbReference type="AlphaFoldDB" id="A0A1J1HD66"/>
<dbReference type="EMBL" id="LN835308">
    <property type="protein sequence ID" value="CRH03929.1"/>
    <property type="molecule type" value="Genomic_DNA"/>
</dbReference>
<dbReference type="Proteomes" id="UP000220158">
    <property type="component" value="Chromosome 13"/>
</dbReference>
<evidence type="ECO:0000313" key="2">
    <source>
        <dbReference type="EMBL" id="CRH03929.1"/>
    </source>
</evidence>
<evidence type="ECO:0000313" key="3">
    <source>
        <dbReference type="Proteomes" id="UP000220158"/>
    </source>
</evidence>
<reference evidence="2 3" key="1">
    <citation type="submission" date="2015-04" db="EMBL/GenBank/DDBJ databases">
        <authorList>
            <consortium name="Pathogen Informatics"/>
        </authorList>
    </citation>
    <scope>NUCLEOTIDE SEQUENCE [LARGE SCALE GENOMIC DNA]</scope>
    <source>
        <strain evidence="2 3">SGS1</strain>
    </source>
</reference>
<organism evidence="2 3">
    <name type="scientific">Plasmodium relictum</name>
    <dbReference type="NCBI Taxonomy" id="85471"/>
    <lineage>
        <taxon>Eukaryota</taxon>
        <taxon>Sar</taxon>
        <taxon>Alveolata</taxon>
        <taxon>Apicomplexa</taxon>
        <taxon>Aconoidasida</taxon>
        <taxon>Haemosporida</taxon>
        <taxon>Plasmodiidae</taxon>
        <taxon>Plasmodium</taxon>
        <taxon>Plasmodium (Haemamoeba)</taxon>
    </lineage>
</organism>